<dbReference type="OrthoDB" id="2360555at2759"/>
<sequence length="534" mass="60883">MSQEKFNNQYSNEKEIDIVGSKSIFDFFKSEFTKLEGSLKIEGFKNLEKFSLKDLKLNSLKINDCSQLNKVYLSELTKLASLTVRNCPRLTTDDCSLIKLTSLKSLTIINCSQFNKIFNLSLFPKLESLTIIECSTLTKFDYSSVRLTNLEISDCFQLNQITGFSKLPKLENLSVRNCPKLTKLDCSSTKTLIELEVSDLEELNCSNTSIDELSLNLCPNITKLTCLNNKKLNKLDLSNCSKLVFLDCTGSKLTSVDLSYCPESIKVEPSDQKRLIITRKIEKFRNILIVGRTGGGKSTLANVLTETSNFKESAYAVSQTKNFKKVDFKWNDKNFRVVDTIGVGDTKLSTENTLFKIAEGILSMPEGMNHVLYVIDGRFTGDEISTFNMIKDSIFKSGILDYVTIVRTKFSNFRNKGECETDMKKMREENELIAEIINSCNGVIHVDNPPINIIEEEDDDDYKDRILVNKNARKKSRKKVLDDLEEKNMDEHFKSENWDVLCNKIVEYIRNNNLQELEIDPDILKLSEEACLIL</sequence>
<keyword evidence="1" id="KW-0547">Nucleotide-binding</keyword>
<evidence type="ECO:0000256" key="2">
    <source>
        <dbReference type="ARBA" id="ARBA00023134"/>
    </source>
</evidence>
<reference evidence="4" key="1">
    <citation type="submission" date="2020-05" db="EMBL/GenBank/DDBJ databases">
        <authorList>
            <person name="Rincon C."/>
            <person name="Sanders R I."/>
            <person name="Robbins C."/>
            <person name="Chaturvedi A."/>
        </authorList>
    </citation>
    <scope>NUCLEOTIDE SEQUENCE</scope>
    <source>
        <strain evidence="4">CHB12</strain>
    </source>
</reference>
<dbReference type="AlphaFoldDB" id="A0A916E9W5"/>
<gene>
    <name evidence="4" type="ORF">CHRIB12_LOCUS12823</name>
</gene>
<dbReference type="InterPro" id="IPR006703">
    <property type="entry name" value="G_AIG1"/>
</dbReference>
<dbReference type="PANTHER" id="PTHR10903">
    <property type="entry name" value="GTPASE, IMAP FAMILY MEMBER-RELATED"/>
    <property type="match status" value="1"/>
</dbReference>
<dbReference type="EMBL" id="CAGKOT010000028">
    <property type="protein sequence ID" value="CAB5370855.1"/>
    <property type="molecule type" value="Genomic_DNA"/>
</dbReference>
<comment type="caution">
    <text evidence="4">The sequence shown here is derived from an EMBL/GenBank/DDBJ whole genome shotgun (WGS) entry which is preliminary data.</text>
</comment>
<accession>A0A916E9W5</accession>
<dbReference type="Proteomes" id="UP000684084">
    <property type="component" value="Unassembled WGS sequence"/>
</dbReference>
<feature type="domain" description="AIG1-type G" evidence="3">
    <location>
        <begin position="285"/>
        <end position="442"/>
    </location>
</feature>
<dbReference type="VEuPathDB" id="FungiDB:RhiirFUN_026077"/>
<protein>
    <recommendedName>
        <fullName evidence="3">AIG1-type G domain-containing protein</fullName>
    </recommendedName>
</protein>
<evidence type="ECO:0000259" key="3">
    <source>
        <dbReference type="Pfam" id="PF04548"/>
    </source>
</evidence>
<name>A0A916E9W5_9GLOM</name>
<evidence type="ECO:0000256" key="1">
    <source>
        <dbReference type="ARBA" id="ARBA00022741"/>
    </source>
</evidence>
<organism evidence="4 5">
    <name type="scientific">Rhizophagus irregularis</name>
    <dbReference type="NCBI Taxonomy" id="588596"/>
    <lineage>
        <taxon>Eukaryota</taxon>
        <taxon>Fungi</taxon>
        <taxon>Fungi incertae sedis</taxon>
        <taxon>Mucoromycota</taxon>
        <taxon>Glomeromycotina</taxon>
        <taxon>Glomeromycetes</taxon>
        <taxon>Glomerales</taxon>
        <taxon>Glomeraceae</taxon>
        <taxon>Rhizophagus</taxon>
    </lineage>
</organism>
<proteinExistence type="predicted"/>
<dbReference type="InterPro" id="IPR045058">
    <property type="entry name" value="GIMA/IAN/Toc"/>
</dbReference>
<dbReference type="GO" id="GO:0005525">
    <property type="term" value="F:GTP binding"/>
    <property type="evidence" value="ECO:0007669"/>
    <property type="project" value="UniProtKB-KW"/>
</dbReference>
<keyword evidence="2" id="KW-0342">GTP-binding</keyword>
<evidence type="ECO:0000313" key="5">
    <source>
        <dbReference type="Proteomes" id="UP000684084"/>
    </source>
</evidence>
<evidence type="ECO:0000313" key="4">
    <source>
        <dbReference type="EMBL" id="CAB5370855.1"/>
    </source>
</evidence>
<dbReference type="Pfam" id="PF04548">
    <property type="entry name" value="AIG1"/>
    <property type="match status" value="1"/>
</dbReference>
<dbReference type="PANTHER" id="PTHR10903:SF184">
    <property type="entry name" value="GTP-BINDING PROTEIN A"/>
    <property type="match status" value="1"/>
</dbReference>